<gene>
    <name evidence="1" type="ORF">IAA55_03040</name>
</gene>
<sequence length="86" mass="9795">MTMKNGGKLLQVLACQMNCTYLSDLRFLSERRREELAEKVKNLSSDVASLEEWNDALLYLTGCGPEETVKEAQSRLAEQLRTPEED</sequence>
<dbReference type="AlphaFoldDB" id="A0A9D1E915"/>
<reference evidence="1" key="1">
    <citation type="submission" date="2020-10" db="EMBL/GenBank/DDBJ databases">
        <authorList>
            <person name="Gilroy R."/>
        </authorList>
    </citation>
    <scope>NUCLEOTIDE SEQUENCE</scope>
    <source>
        <strain evidence="1">ChiSjej5B23-6657</strain>
    </source>
</reference>
<dbReference type="Proteomes" id="UP000823912">
    <property type="component" value="Unassembled WGS sequence"/>
</dbReference>
<protein>
    <submittedName>
        <fullName evidence="1">Uncharacterized protein</fullName>
    </submittedName>
</protein>
<evidence type="ECO:0000313" key="1">
    <source>
        <dbReference type="EMBL" id="HIR70241.1"/>
    </source>
</evidence>
<evidence type="ECO:0000313" key="2">
    <source>
        <dbReference type="Proteomes" id="UP000823912"/>
    </source>
</evidence>
<reference evidence="1" key="2">
    <citation type="journal article" date="2021" name="PeerJ">
        <title>Extensive microbial diversity within the chicken gut microbiome revealed by metagenomics and culture.</title>
        <authorList>
            <person name="Gilroy R."/>
            <person name="Ravi A."/>
            <person name="Getino M."/>
            <person name="Pursley I."/>
            <person name="Horton D.L."/>
            <person name="Alikhan N.F."/>
            <person name="Baker D."/>
            <person name="Gharbi K."/>
            <person name="Hall N."/>
            <person name="Watson M."/>
            <person name="Adriaenssens E.M."/>
            <person name="Foster-Nyarko E."/>
            <person name="Jarju S."/>
            <person name="Secka A."/>
            <person name="Antonio M."/>
            <person name="Oren A."/>
            <person name="Chaudhuri R.R."/>
            <person name="La Ragione R."/>
            <person name="Hildebrand F."/>
            <person name="Pallen M.J."/>
        </authorList>
    </citation>
    <scope>NUCLEOTIDE SEQUENCE</scope>
    <source>
        <strain evidence="1">ChiSjej5B23-6657</strain>
    </source>
</reference>
<comment type="caution">
    <text evidence="1">The sequence shown here is derived from an EMBL/GenBank/DDBJ whole genome shotgun (WGS) entry which is preliminary data.</text>
</comment>
<organism evidence="1 2">
    <name type="scientific">Candidatus Pullilachnospira gallistercoris</name>
    <dbReference type="NCBI Taxonomy" id="2840911"/>
    <lineage>
        <taxon>Bacteria</taxon>
        <taxon>Bacillati</taxon>
        <taxon>Bacillota</taxon>
        <taxon>Clostridia</taxon>
        <taxon>Lachnospirales</taxon>
        <taxon>Lachnospiraceae</taxon>
        <taxon>Lachnospiraceae incertae sedis</taxon>
        <taxon>Candidatus Pullilachnospira</taxon>
    </lineage>
</organism>
<proteinExistence type="predicted"/>
<name>A0A9D1E915_9FIRM</name>
<accession>A0A9D1E915</accession>
<dbReference type="EMBL" id="DVHM01000048">
    <property type="protein sequence ID" value="HIR70241.1"/>
    <property type="molecule type" value="Genomic_DNA"/>
</dbReference>